<evidence type="ECO:0000313" key="3">
    <source>
        <dbReference type="EMBL" id="KAK8882063.1"/>
    </source>
</evidence>
<keyword evidence="4" id="KW-1185">Reference proteome</keyword>
<feature type="domain" description="CYTH" evidence="2">
    <location>
        <begin position="2"/>
        <end position="53"/>
    </location>
</feature>
<accession>A0ABR2JUB2</accession>
<dbReference type="PANTHER" id="PTHR34948:SF2">
    <property type="entry name" value="TRIPHOSPHATE TUNNEL METALLOENZYME 3"/>
    <property type="match status" value="1"/>
</dbReference>
<dbReference type="PANTHER" id="PTHR34948">
    <property type="entry name" value="OS08G0299200 PROTEIN"/>
    <property type="match status" value="1"/>
</dbReference>
<evidence type="ECO:0000256" key="1">
    <source>
        <dbReference type="SAM" id="MobiDB-lite"/>
    </source>
</evidence>
<protein>
    <recommendedName>
        <fullName evidence="2">CYTH domain-containing protein</fullName>
    </recommendedName>
</protein>
<dbReference type="Gene3D" id="2.40.320.10">
    <property type="entry name" value="Hypothetical Protein Pfu-838710-001"/>
    <property type="match status" value="1"/>
</dbReference>
<proteinExistence type="predicted"/>
<feature type="compositionally biased region" description="Polar residues" evidence="1">
    <location>
        <begin position="111"/>
        <end position="124"/>
    </location>
</feature>
<evidence type="ECO:0000313" key="4">
    <source>
        <dbReference type="Proteomes" id="UP001470230"/>
    </source>
</evidence>
<dbReference type="EMBL" id="JAPFFF010000009">
    <property type="protein sequence ID" value="KAK8882063.1"/>
    <property type="molecule type" value="Genomic_DNA"/>
</dbReference>
<name>A0ABR2JUB2_9EUKA</name>
<dbReference type="InterPro" id="IPR033469">
    <property type="entry name" value="CYTH-like_dom_sf"/>
</dbReference>
<comment type="caution">
    <text evidence="3">The sequence shown here is derived from an EMBL/GenBank/DDBJ whole genome shotgun (WGS) entry which is preliminary data.</text>
</comment>
<reference evidence="3 4" key="1">
    <citation type="submission" date="2024-04" db="EMBL/GenBank/DDBJ databases">
        <title>Tritrichomonas musculus Genome.</title>
        <authorList>
            <person name="Alves-Ferreira E."/>
            <person name="Grigg M."/>
            <person name="Lorenzi H."/>
            <person name="Galac M."/>
        </authorList>
    </citation>
    <scope>NUCLEOTIDE SEQUENCE [LARGE SCALE GENOMIC DNA]</scope>
    <source>
        <strain evidence="3 4">EAF2021</strain>
    </source>
</reference>
<evidence type="ECO:0000259" key="2">
    <source>
        <dbReference type="Pfam" id="PF01928"/>
    </source>
</evidence>
<organism evidence="3 4">
    <name type="scientific">Tritrichomonas musculus</name>
    <dbReference type="NCBI Taxonomy" id="1915356"/>
    <lineage>
        <taxon>Eukaryota</taxon>
        <taxon>Metamonada</taxon>
        <taxon>Parabasalia</taxon>
        <taxon>Tritrichomonadida</taxon>
        <taxon>Tritrichomonadidae</taxon>
        <taxon>Tritrichomonas</taxon>
    </lineage>
</organism>
<sequence>MEKEVRILLEEPGYRRIINNFESSLIEVQYQWNVFFDTPTFDLKKSRRILRLRSLKTVVINQSLSQLAHRQHKRHHKDGEKKKERKEKKEKKERKKDRKSKRDDRDESTEVSEASQADVTSISETSQIQTPVNLSLGQLGTLPNVKTKWILTLKRPGVIKDGVANRPEKETEISVELAQEFIAHPSQILENAPKKIKKYLKDCADWKNFEIVGDFVNYRRLLSFENLIVEADETVLPNRSIFFEIEIESEDTQAAKQKIEQKMRELRISFVNSNVVKLDRLLKLKPELRCSRVFSKQ</sequence>
<feature type="region of interest" description="Disordered" evidence="1">
    <location>
        <begin position="66"/>
        <end position="124"/>
    </location>
</feature>
<gene>
    <name evidence="3" type="ORF">M9Y10_044703</name>
</gene>
<dbReference type="Proteomes" id="UP001470230">
    <property type="component" value="Unassembled WGS sequence"/>
</dbReference>
<dbReference type="SUPFAM" id="SSF55154">
    <property type="entry name" value="CYTH-like phosphatases"/>
    <property type="match status" value="2"/>
</dbReference>
<dbReference type="Pfam" id="PF01928">
    <property type="entry name" value="CYTH"/>
    <property type="match status" value="2"/>
</dbReference>
<dbReference type="InterPro" id="IPR023577">
    <property type="entry name" value="CYTH_domain"/>
</dbReference>
<feature type="compositionally biased region" description="Basic residues" evidence="1">
    <location>
        <begin position="83"/>
        <end position="99"/>
    </location>
</feature>
<feature type="domain" description="CYTH" evidence="2">
    <location>
        <begin position="147"/>
        <end position="269"/>
    </location>
</feature>